<evidence type="ECO:0000313" key="4">
    <source>
        <dbReference type="EMBL" id="NWU29507.1"/>
    </source>
</evidence>
<feature type="non-terminal residue" evidence="4">
    <location>
        <position position="1"/>
    </location>
</feature>
<evidence type="ECO:0000256" key="2">
    <source>
        <dbReference type="SAM" id="Coils"/>
    </source>
</evidence>
<feature type="non-terminal residue" evidence="4">
    <location>
        <position position="397"/>
    </location>
</feature>
<keyword evidence="1" id="KW-0472">Membrane</keyword>
<comment type="caution">
    <text evidence="4">The sequence shown here is derived from an EMBL/GenBank/DDBJ whole genome shotgun (WGS) entry which is preliminary data.</text>
</comment>
<dbReference type="InterPro" id="IPR031905">
    <property type="entry name" value="Flotillin_C"/>
</dbReference>
<dbReference type="Pfam" id="PF15975">
    <property type="entry name" value="Flot"/>
    <property type="match status" value="1"/>
</dbReference>
<dbReference type="PANTHER" id="PTHR13806">
    <property type="entry name" value="FLOTILLIN-RELATED"/>
    <property type="match status" value="1"/>
</dbReference>
<dbReference type="Gene3D" id="3.30.479.30">
    <property type="entry name" value="Band 7 domain"/>
    <property type="match status" value="1"/>
</dbReference>
<accession>A0A7K5VKH3</accession>
<keyword evidence="5" id="KW-1185">Reference proteome</keyword>
<evidence type="ECO:0000259" key="3">
    <source>
        <dbReference type="Pfam" id="PF15975"/>
    </source>
</evidence>
<dbReference type="GO" id="GO:0072659">
    <property type="term" value="P:protein localization to plasma membrane"/>
    <property type="evidence" value="ECO:0007669"/>
    <property type="project" value="TreeGrafter"/>
</dbReference>
<gene>
    <name evidence="4" type="primary">Flot2</name>
    <name evidence="4" type="ORF">DYACAS_R08914</name>
</gene>
<feature type="coiled-coil region" evidence="2">
    <location>
        <begin position="225"/>
        <end position="252"/>
    </location>
</feature>
<dbReference type="InterPro" id="IPR027705">
    <property type="entry name" value="Flotillin_fam"/>
</dbReference>
<dbReference type="SUPFAM" id="SSF117892">
    <property type="entry name" value="Band 7/SPFH domain"/>
    <property type="match status" value="1"/>
</dbReference>
<dbReference type="Proteomes" id="UP000584415">
    <property type="component" value="Unassembled WGS sequence"/>
</dbReference>
<comment type="subunit">
    <text evidence="1">Heterooligomeric complex.</text>
</comment>
<keyword evidence="2" id="KW-0175">Coiled coil</keyword>
<comment type="subcellular location">
    <subcellularLocation>
        <location evidence="1">Membrane</location>
    </subcellularLocation>
    <subcellularLocation>
        <location evidence="1">Endosome</location>
    </subcellularLocation>
</comment>
<evidence type="ECO:0000313" key="5">
    <source>
        <dbReference type="Proteomes" id="UP000584415"/>
    </source>
</evidence>
<comment type="similarity">
    <text evidence="1">Belongs to the band 7/mec-2 family. Flotillin subfamily.</text>
</comment>
<dbReference type="GO" id="GO:0005768">
    <property type="term" value="C:endosome"/>
    <property type="evidence" value="ECO:0007669"/>
    <property type="project" value="UniProtKB-SubCell"/>
</dbReference>
<dbReference type="InterPro" id="IPR036013">
    <property type="entry name" value="Band_7/SPFH_dom_sf"/>
</dbReference>
<sequence>AGGCCGSDEKQYVYGGWAWAWWCITDTQRISLEIMTLQPRCEDVETAEGVAITVTGVAQVKIMTEKELLAVACEQFLGKNVQDVKNVVLQTLEGHLRSILGSCLCKQARGESWLITQPPGSEGRCQDGLLLPALPDVYDKVDYLSSLGKTQIAAVQRDADIGVAEAERDAGIREAECKKEMLDVKFMADTKIADSKRAFELQKAAFTEEVNIKTAEAQLAYELQSAREQQKIRQEEIEIEVVERKKQIEVEQKEVIRMEKELMATVKQPAEAEAYRIQQIAEGEKVKQILLAQAEAEKIRKIGEAEAFVIEAVGMAEAEGLKLKAEALQKYGEAAQLALVLDALPEIAAKVSAPLSKVDEIVILSGDKGSTMSDVNRLLAEIPASVRAITGVDLTKV</sequence>
<dbReference type="AlphaFoldDB" id="A0A7K5VKH3"/>
<organism evidence="4 5">
    <name type="scientific">Platysteira castanea</name>
    <dbReference type="NCBI Taxonomy" id="1160851"/>
    <lineage>
        <taxon>Eukaryota</taxon>
        <taxon>Metazoa</taxon>
        <taxon>Chordata</taxon>
        <taxon>Craniata</taxon>
        <taxon>Vertebrata</taxon>
        <taxon>Euteleostomi</taxon>
        <taxon>Archelosauria</taxon>
        <taxon>Archosauria</taxon>
        <taxon>Dinosauria</taxon>
        <taxon>Saurischia</taxon>
        <taxon>Theropoda</taxon>
        <taxon>Coelurosauria</taxon>
        <taxon>Aves</taxon>
        <taxon>Neognathae</taxon>
        <taxon>Neoaves</taxon>
        <taxon>Telluraves</taxon>
        <taxon>Australaves</taxon>
        <taxon>Passeriformes</taxon>
        <taxon>Corvoidea</taxon>
        <taxon>Platysteiridae</taxon>
        <taxon>Platysteira</taxon>
    </lineage>
</organism>
<dbReference type="PANTHER" id="PTHR13806:SF46">
    <property type="entry name" value="FLOTILLIN-1-RELATED"/>
    <property type="match status" value="1"/>
</dbReference>
<protein>
    <recommendedName>
        <fullName evidence="1">Flotillin</fullName>
    </recommendedName>
</protein>
<feature type="domain" description="Flotillin C-terminal" evidence="3">
    <location>
        <begin position="293"/>
        <end position="367"/>
    </location>
</feature>
<evidence type="ECO:0000256" key="1">
    <source>
        <dbReference type="RuleBase" id="RU366054"/>
    </source>
</evidence>
<dbReference type="GO" id="GO:0045661">
    <property type="term" value="P:regulation of myoblast differentiation"/>
    <property type="evidence" value="ECO:0007669"/>
    <property type="project" value="TreeGrafter"/>
</dbReference>
<dbReference type="EMBL" id="VYXC01010439">
    <property type="protein sequence ID" value="NWU29507.1"/>
    <property type="molecule type" value="Genomic_DNA"/>
</dbReference>
<name>A0A7K5VKH3_9CORV</name>
<proteinExistence type="inferred from homology"/>
<dbReference type="GO" id="GO:0016600">
    <property type="term" value="C:flotillin complex"/>
    <property type="evidence" value="ECO:0007669"/>
    <property type="project" value="TreeGrafter"/>
</dbReference>
<dbReference type="CDD" id="cd03399">
    <property type="entry name" value="SPFH_flotillin"/>
    <property type="match status" value="1"/>
</dbReference>
<dbReference type="GO" id="GO:0002020">
    <property type="term" value="F:protease binding"/>
    <property type="evidence" value="ECO:0007669"/>
    <property type="project" value="TreeGrafter"/>
</dbReference>
<reference evidence="4 5" key="1">
    <citation type="submission" date="2019-09" db="EMBL/GenBank/DDBJ databases">
        <title>Bird 10,000 Genomes (B10K) Project - Family phase.</title>
        <authorList>
            <person name="Zhang G."/>
        </authorList>
    </citation>
    <scope>NUCLEOTIDE SEQUENCE [LARGE SCALE GENOMIC DNA]</scope>
    <source>
        <strain evidence="4">B10K-DU-001-71</strain>
        <tissue evidence="4">Muscle</tissue>
    </source>
</reference>